<accession>Q2N6C0</accession>
<sequence>MQSRSNSIVSGSGRLVPILAVLFTAAIFIAGGASRADAEGQIFVRLAALVTLIALVLFAPRPDWSGLRFILGMLLATVVLIVAQLVPLPPSIWMELPGRDLFAQAALAAGEPQPWRPISIAPDATVNALFAMVVPLAFLALLACLQPAQLRRFLTPVLVVIAGSSIIGLIQFSGVAYNHPFVNDIPGEVSGIFANRNHFALFLAVGCALVPTWVVQGEPKQYWRLFVAIGMLVLFSLMALATGSRAGIIATVLALPLGFAAVWGKIRNRAAQMPKWMSLGAAVGAIASFALAIGASILLGRAAAIERLIVADEIGGIRQEALPTILDMIRTYFPFGTGIGTFDPAYRIAEPARNLSYSYFNQAHNDVLQTSLDGGMFGLLLLLIGIAWAAWRGVLAWRKRGNPFARLGFSILFLVAVASLVDYPARTPIFMVLIILAAAWTSRAEAQ</sequence>
<feature type="transmembrane region" description="Helical" evidence="5">
    <location>
        <begin position="124"/>
        <end position="145"/>
    </location>
</feature>
<dbReference type="KEGG" id="eli:ELI_13395"/>
<dbReference type="OrthoDB" id="7628239at2"/>
<reference evidence="8" key="1">
    <citation type="journal article" date="2009" name="J. Bacteriol.">
        <title>Complete genome sequence of Erythrobacter litoralis HTCC2594.</title>
        <authorList>
            <person name="Oh H.M."/>
            <person name="Giovannoni S.J."/>
            <person name="Ferriera S."/>
            <person name="Johnson J."/>
            <person name="Cho J.C."/>
        </authorList>
    </citation>
    <scope>NUCLEOTIDE SEQUENCE [LARGE SCALE GENOMIC DNA]</scope>
    <source>
        <strain evidence="8">HTCC2594</strain>
    </source>
</reference>
<organism evidence="7 8">
    <name type="scientific">Erythrobacter litoralis (strain HTCC2594)</name>
    <dbReference type="NCBI Taxonomy" id="314225"/>
    <lineage>
        <taxon>Bacteria</taxon>
        <taxon>Pseudomonadati</taxon>
        <taxon>Pseudomonadota</taxon>
        <taxon>Alphaproteobacteria</taxon>
        <taxon>Sphingomonadales</taxon>
        <taxon>Erythrobacteraceae</taxon>
        <taxon>Erythrobacter/Porphyrobacter group</taxon>
        <taxon>Erythrobacter</taxon>
    </lineage>
</organism>
<feature type="transmembrane region" description="Helical" evidence="5">
    <location>
        <begin position="222"/>
        <end position="240"/>
    </location>
</feature>
<evidence type="ECO:0000256" key="3">
    <source>
        <dbReference type="ARBA" id="ARBA00022989"/>
    </source>
</evidence>
<dbReference type="AlphaFoldDB" id="Q2N6C0"/>
<feature type="domain" description="O-antigen ligase-related" evidence="6">
    <location>
        <begin position="231"/>
        <end position="383"/>
    </location>
</feature>
<dbReference type="Proteomes" id="UP000008808">
    <property type="component" value="Chromosome"/>
</dbReference>
<feature type="transmembrane region" description="Helical" evidence="5">
    <location>
        <begin position="403"/>
        <end position="421"/>
    </location>
</feature>
<evidence type="ECO:0000256" key="1">
    <source>
        <dbReference type="ARBA" id="ARBA00004141"/>
    </source>
</evidence>
<feature type="transmembrane region" description="Helical" evidence="5">
    <location>
        <begin position="276"/>
        <end position="299"/>
    </location>
</feature>
<evidence type="ECO:0000256" key="2">
    <source>
        <dbReference type="ARBA" id="ARBA00022692"/>
    </source>
</evidence>
<dbReference type="eggNOG" id="COG3307">
    <property type="taxonomic scope" value="Bacteria"/>
</dbReference>
<evidence type="ECO:0000259" key="6">
    <source>
        <dbReference type="Pfam" id="PF04932"/>
    </source>
</evidence>
<keyword evidence="4 5" id="KW-0472">Membrane</keyword>
<keyword evidence="3 5" id="KW-1133">Transmembrane helix</keyword>
<dbReference type="STRING" id="314225.ELI_13395"/>
<feature type="transmembrane region" description="Helical" evidence="5">
    <location>
        <begin position="66"/>
        <end position="86"/>
    </location>
</feature>
<feature type="transmembrane region" description="Helical" evidence="5">
    <location>
        <begin position="374"/>
        <end position="391"/>
    </location>
</feature>
<dbReference type="InterPro" id="IPR007016">
    <property type="entry name" value="O-antigen_ligase-rel_domated"/>
</dbReference>
<evidence type="ECO:0000313" key="7">
    <source>
        <dbReference type="EMBL" id="ABC64771.1"/>
    </source>
</evidence>
<dbReference type="InterPro" id="IPR051533">
    <property type="entry name" value="WaaL-like"/>
</dbReference>
<evidence type="ECO:0000256" key="4">
    <source>
        <dbReference type="ARBA" id="ARBA00023136"/>
    </source>
</evidence>
<feature type="transmembrane region" description="Helical" evidence="5">
    <location>
        <begin position="197"/>
        <end position="215"/>
    </location>
</feature>
<dbReference type="EMBL" id="CP000157">
    <property type="protein sequence ID" value="ABC64771.1"/>
    <property type="molecule type" value="Genomic_DNA"/>
</dbReference>
<keyword evidence="8" id="KW-1185">Reference proteome</keyword>
<comment type="subcellular location">
    <subcellularLocation>
        <location evidence="1">Membrane</location>
        <topology evidence="1">Multi-pass membrane protein</topology>
    </subcellularLocation>
</comment>
<feature type="transmembrane region" description="Helical" evidence="5">
    <location>
        <begin position="246"/>
        <end position="264"/>
    </location>
</feature>
<dbReference type="Pfam" id="PF04932">
    <property type="entry name" value="Wzy_C"/>
    <property type="match status" value="1"/>
</dbReference>
<dbReference type="PANTHER" id="PTHR37422">
    <property type="entry name" value="TEICHURONIC ACID BIOSYNTHESIS PROTEIN TUAE"/>
    <property type="match status" value="1"/>
</dbReference>
<dbReference type="GO" id="GO:0016020">
    <property type="term" value="C:membrane"/>
    <property type="evidence" value="ECO:0007669"/>
    <property type="project" value="UniProtKB-SubCell"/>
</dbReference>
<gene>
    <name evidence="7" type="ordered locus">ELI_13395</name>
</gene>
<dbReference type="HOGENOM" id="CLU_035700_0_0_5"/>
<name>Q2N6C0_ERYLH</name>
<proteinExistence type="predicted"/>
<protein>
    <submittedName>
        <fullName evidence="7">Probable binding-protein-dependent transport system protein</fullName>
    </submittedName>
</protein>
<evidence type="ECO:0000313" key="8">
    <source>
        <dbReference type="Proteomes" id="UP000008808"/>
    </source>
</evidence>
<feature type="transmembrane region" description="Helical" evidence="5">
    <location>
        <begin position="12"/>
        <end position="30"/>
    </location>
</feature>
<feature type="transmembrane region" description="Helical" evidence="5">
    <location>
        <begin position="157"/>
        <end position="177"/>
    </location>
</feature>
<feature type="transmembrane region" description="Helical" evidence="5">
    <location>
        <begin position="42"/>
        <end position="59"/>
    </location>
</feature>
<dbReference type="PANTHER" id="PTHR37422:SF23">
    <property type="entry name" value="TEICHURONIC ACID BIOSYNTHESIS PROTEIN TUAE"/>
    <property type="match status" value="1"/>
</dbReference>
<evidence type="ECO:0000256" key="5">
    <source>
        <dbReference type="SAM" id="Phobius"/>
    </source>
</evidence>
<keyword evidence="2 5" id="KW-0812">Transmembrane</keyword>